<accession>A0A2R5G7A3</accession>
<dbReference type="SUPFAM" id="SSF49329">
    <property type="entry name" value="Cu,Zn superoxide dismutase-like"/>
    <property type="match status" value="1"/>
</dbReference>
<feature type="region of interest" description="Disordered" evidence="1">
    <location>
        <begin position="95"/>
        <end position="131"/>
    </location>
</feature>
<dbReference type="GO" id="GO:0046872">
    <property type="term" value="F:metal ion binding"/>
    <property type="evidence" value="ECO:0007669"/>
    <property type="project" value="InterPro"/>
</dbReference>
<dbReference type="Proteomes" id="UP000241890">
    <property type="component" value="Unassembled WGS sequence"/>
</dbReference>
<feature type="compositionally biased region" description="Acidic residues" evidence="1">
    <location>
        <begin position="95"/>
        <end position="123"/>
    </location>
</feature>
<dbReference type="OrthoDB" id="46161at2759"/>
<gene>
    <name evidence="3" type="ORF">FCC1311_031552</name>
</gene>
<evidence type="ECO:0000256" key="2">
    <source>
        <dbReference type="SAM" id="SignalP"/>
    </source>
</evidence>
<sequence>MATRKLVLAGAAVLAALVGGAHGVRVEEVAETQLKEKEWEASGMMNKDWRGKDKPTEITLEDLTAGKYQLDFDLKPFLLKAQDGSAIGFGAVEVEDGDELGGGDEEGEEGEEGTDDGGDEEGPGEGGSNMVPSAQVVQLEAYPGSGIEAEEVVTVIEPIVVHLYEENDMATICGTLGNLEPNSSGGIHVHSGSTCEIAGPHYWEGDGEDPWAGAKWYSDENGVAVLNISTSQPYVALERDSTPGRTVVVHNSEGTRVACEALRVEHAVQTTIEPVGDSTMNGFAYSKYEDGQLYVFTWADTIAEAVDGKVYLMARRTCPEDDDFSSWTGAKVWKSQEYTVSSTYQGSSLLNRTQTYFPIPLGGLSPKKAFHKYEPIALVYRDVNGNILGCGDVSA</sequence>
<keyword evidence="2" id="KW-0732">Signal</keyword>
<dbReference type="InParanoid" id="A0A2R5G7A3"/>
<feature type="signal peptide" evidence="2">
    <location>
        <begin position="1"/>
        <end position="23"/>
    </location>
</feature>
<name>A0A2R5G7A3_9STRA</name>
<evidence type="ECO:0000313" key="4">
    <source>
        <dbReference type="Proteomes" id="UP000241890"/>
    </source>
</evidence>
<feature type="chain" id="PRO_5015340792" evidence="2">
    <location>
        <begin position="24"/>
        <end position="395"/>
    </location>
</feature>
<dbReference type="InterPro" id="IPR036423">
    <property type="entry name" value="SOD-like_Cu/Zn_dom_sf"/>
</dbReference>
<dbReference type="Gene3D" id="2.60.40.200">
    <property type="entry name" value="Superoxide dismutase, copper/zinc binding domain"/>
    <property type="match status" value="1"/>
</dbReference>
<evidence type="ECO:0000256" key="1">
    <source>
        <dbReference type="SAM" id="MobiDB-lite"/>
    </source>
</evidence>
<evidence type="ECO:0000313" key="3">
    <source>
        <dbReference type="EMBL" id="GBG26932.1"/>
    </source>
</evidence>
<keyword evidence="4" id="KW-1185">Reference proteome</keyword>
<comment type="caution">
    <text evidence="3">The sequence shown here is derived from an EMBL/GenBank/DDBJ whole genome shotgun (WGS) entry which is preliminary data.</text>
</comment>
<dbReference type="GO" id="GO:0006801">
    <property type="term" value="P:superoxide metabolic process"/>
    <property type="evidence" value="ECO:0007669"/>
    <property type="project" value="InterPro"/>
</dbReference>
<dbReference type="AlphaFoldDB" id="A0A2R5G7A3"/>
<protein>
    <submittedName>
        <fullName evidence="3">Uncharacterized protein</fullName>
    </submittedName>
</protein>
<proteinExistence type="predicted"/>
<dbReference type="EMBL" id="BEYU01000026">
    <property type="protein sequence ID" value="GBG26932.1"/>
    <property type="molecule type" value="Genomic_DNA"/>
</dbReference>
<organism evidence="3 4">
    <name type="scientific">Hondaea fermentalgiana</name>
    <dbReference type="NCBI Taxonomy" id="2315210"/>
    <lineage>
        <taxon>Eukaryota</taxon>
        <taxon>Sar</taxon>
        <taxon>Stramenopiles</taxon>
        <taxon>Bigyra</taxon>
        <taxon>Labyrinthulomycetes</taxon>
        <taxon>Thraustochytrida</taxon>
        <taxon>Thraustochytriidae</taxon>
        <taxon>Hondaea</taxon>
    </lineage>
</organism>
<reference evidence="3 4" key="1">
    <citation type="submission" date="2017-12" db="EMBL/GenBank/DDBJ databases">
        <title>Sequencing, de novo assembly and annotation of complete genome of a new Thraustochytrid species, strain FCC1311.</title>
        <authorList>
            <person name="Sedici K."/>
            <person name="Godart F."/>
            <person name="Aiese Cigliano R."/>
            <person name="Sanseverino W."/>
            <person name="Barakat M."/>
            <person name="Ortet P."/>
            <person name="Marechal E."/>
            <person name="Cagnac O."/>
            <person name="Amato A."/>
        </authorList>
    </citation>
    <scope>NUCLEOTIDE SEQUENCE [LARGE SCALE GENOMIC DNA]</scope>
</reference>